<evidence type="ECO:0000256" key="2">
    <source>
        <dbReference type="ARBA" id="ARBA00001946"/>
    </source>
</evidence>
<gene>
    <name evidence="8" type="ORF">N5P18_14080</name>
</gene>
<comment type="cofactor">
    <cofactor evidence="1">
        <name>Mn(2+)</name>
        <dbReference type="ChEBI" id="CHEBI:29035"/>
    </cofactor>
</comment>
<dbReference type="EMBL" id="CP104874">
    <property type="protein sequence ID" value="WWF04788.1"/>
    <property type="molecule type" value="Genomic_DNA"/>
</dbReference>
<dbReference type="SUPFAM" id="SSF55811">
    <property type="entry name" value="Nudix"/>
    <property type="match status" value="1"/>
</dbReference>
<dbReference type="PANTHER" id="PTHR12318">
    <property type="entry name" value="TESTOSTERONE-REGULATED PROTEIN RP2"/>
    <property type="match status" value="1"/>
</dbReference>
<sequence length="220" mass="23702">MTPVVARPAVSVIPLRDGPDGLEVFVQHRATTMDFAAGVVVFPGGRCDPADEARGADLALSAATLAEHVRRWRQVPVDAPVRVDPSVSARTLLATGLRELAEETGLLADPEALLPWDRWVTPEASPKRFDVAFFVLPVPGHAPDQPTHLTTEATHSVWEGVDALLTAATEQRLRLMTPTRVLLRELADLGDVASVLALRPVITGVRDDRPGSRPRATDPS</sequence>
<dbReference type="GO" id="GO:0016787">
    <property type="term" value="F:hydrolase activity"/>
    <property type="evidence" value="ECO:0007669"/>
    <property type="project" value="UniProtKB-KW"/>
</dbReference>
<proteinExistence type="predicted"/>
<evidence type="ECO:0000256" key="6">
    <source>
        <dbReference type="ARBA" id="ARBA00023211"/>
    </source>
</evidence>
<evidence type="ECO:0000313" key="8">
    <source>
        <dbReference type="EMBL" id="WWF04788.1"/>
    </source>
</evidence>
<organism evidence="8 9">
    <name type="scientific">Janibacter terrae</name>
    <dbReference type="NCBI Taxonomy" id="103817"/>
    <lineage>
        <taxon>Bacteria</taxon>
        <taxon>Bacillati</taxon>
        <taxon>Actinomycetota</taxon>
        <taxon>Actinomycetes</taxon>
        <taxon>Micrococcales</taxon>
        <taxon>Intrasporangiaceae</taxon>
        <taxon>Janibacter</taxon>
    </lineage>
</organism>
<evidence type="ECO:0000313" key="9">
    <source>
        <dbReference type="Proteomes" id="UP001381003"/>
    </source>
</evidence>
<name>A0ABZ2FEZ6_9MICO</name>
<feature type="domain" description="Nudix hydrolase" evidence="7">
    <location>
        <begin position="5"/>
        <end position="182"/>
    </location>
</feature>
<dbReference type="Proteomes" id="UP001381003">
    <property type="component" value="Chromosome"/>
</dbReference>
<dbReference type="CDD" id="cd18870">
    <property type="entry name" value="NUDIX_AcylCoAdiphos_Nudt19"/>
    <property type="match status" value="1"/>
</dbReference>
<keyword evidence="5" id="KW-0460">Magnesium</keyword>
<dbReference type="InterPro" id="IPR015797">
    <property type="entry name" value="NUDIX_hydrolase-like_dom_sf"/>
</dbReference>
<dbReference type="Gene3D" id="3.90.79.10">
    <property type="entry name" value="Nucleoside Triphosphate Pyrophosphohydrolase"/>
    <property type="match status" value="2"/>
</dbReference>
<accession>A0ABZ2FEZ6</accession>
<dbReference type="InterPro" id="IPR039121">
    <property type="entry name" value="NUDT19"/>
</dbReference>
<keyword evidence="3" id="KW-0479">Metal-binding</keyword>
<evidence type="ECO:0000259" key="7">
    <source>
        <dbReference type="PROSITE" id="PS51462"/>
    </source>
</evidence>
<dbReference type="PANTHER" id="PTHR12318:SF0">
    <property type="entry name" value="ACYL-COENZYME A DIPHOSPHATASE NUDT19"/>
    <property type="match status" value="1"/>
</dbReference>
<dbReference type="InterPro" id="IPR000086">
    <property type="entry name" value="NUDIX_hydrolase_dom"/>
</dbReference>
<reference evidence="8 9" key="1">
    <citation type="submission" date="2022-09" db="EMBL/GenBank/DDBJ databases">
        <title>Complete genome sequence of Janibacter terrae strain COS04-44, PCL-degrading bacteria isolated from oil spilled coast.</title>
        <authorList>
            <person name="Park H."/>
            <person name="Kim J.Y."/>
            <person name="An S.H."/>
            <person name="Lee C.M."/>
            <person name="Weon H.-Y."/>
        </authorList>
    </citation>
    <scope>NUCLEOTIDE SEQUENCE [LARGE SCALE GENOMIC DNA]</scope>
    <source>
        <strain evidence="8 9">COS04-44</strain>
    </source>
</reference>
<keyword evidence="4 8" id="KW-0378">Hydrolase</keyword>
<keyword evidence="9" id="KW-1185">Reference proteome</keyword>
<evidence type="ECO:0000256" key="3">
    <source>
        <dbReference type="ARBA" id="ARBA00022723"/>
    </source>
</evidence>
<comment type="cofactor">
    <cofactor evidence="2">
        <name>Mg(2+)</name>
        <dbReference type="ChEBI" id="CHEBI:18420"/>
    </cofactor>
</comment>
<evidence type="ECO:0000256" key="1">
    <source>
        <dbReference type="ARBA" id="ARBA00001936"/>
    </source>
</evidence>
<evidence type="ECO:0000256" key="5">
    <source>
        <dbReference type="ARBA" id="ARBA00022842"/>
    </source>
</evidence>
<protein>
    <submittedName>
        <fullName evidence="8">NUDIX hydrolase</fullName>
    </submittedName>
</protein>
<dbReference type="PROSITE" id="PS51462">
    <property type="entry name" value="NUDIX"/>
    <property type="match status" value="1"/>
</dbReference>
<keyword evidence="6" id="KW-0464">Manganese</keyword>
<dbReference type="RefSeq" id="WP_338538015.1">
    <property type="nucleotide sequence ID" value="NZ_CP104874.1"/>
</dbReference>
<evidence type="ECO:0000256" key="4">
    <source>
        <dbReference type="ARBA" id="ARBA00022801"/>
    </source>
</evidence>